<dbReference type="PANTHER" id="PTHR35218:SF9">
    <property type="entry name" value="ENDONUCLEASE_EXONUCLEASE_PHOSPHATASE DOMAIN-CONTAINING PROTEIN"/>
    <property type="match status" value="1"/>
</dbReference>
<evidence type="ECO:0000313" key="1">
    <source>
        <dbReference type="RefSeq" id="XP_016449033.1"/>
    </source>
</evidence>
<dbReference type="KEGG" id="nta:107774077"/>
<name>A0A1S3YAJ1_TOBAC</name>
<organism evidence="1">
    <name type="scientific">Nicotiana tabacum</name>
    <name type="common">Common tobacco</name>
    <dbReference type="NCBI Taxonomy" id="4097"/>
    <lineage>
        <taxon>Eukaryota</taxon>
        <taxon>Viridiplantae</taxon>
        <taxon>Streptophyta</taxon>
        <taxon>Embryophyta</taxon>
        <taxon>Tracheophyta</taxon>
        <taxon>Spermatophyta</taxon>
        <taxon>Magnoliopsida</taxon>
        <taxon>eudicotyledons</taxon>
        <taxon>Gunneridae</taxon>
        <taxon>Pentapetalae</taxon>
        <taxon>asterids</taxon>
        <taxon>lamiids</taxon>
        <taxon>Solanales</taxon>
        <taxon>Solanaceae</taxon>
        <taxon>Nicotianoideae</taxon>
        <taxon>Nicotianeae</taxon>
        <taxon>Nicotiana</taxon>
    </lineage>
</organism>
<protein>
    <recommendedName>
        <fullName evidence="2">RNase H type-1 domain-containing protein</fullName>
    </recommendedName>
</protein>
<accession>A0A1S3YAJ1</accession>
<reference evidence="1" key="1">
    <citation type="submission" date="2025-08" db="UniProtKB">
        <authorList>
            <consortium name="RefSeq"/>
        </authorList>
    </citation>
    <scope>IDENTIFICATION</scope>
</reference>
<dbReference type="AlphaFoldDB" id="A0A1S3YAJ1"/>
<gene>
    <name evidence="1" type="primary">LOC107774077</name>
</gene>
<dbReference type="RefSeq" id="XP_016449033.1">
    <property type="nucleotide sequence ID" value="XM_016593547.1"/>
</dbReference>
<dbReference type="OrthoDB" id="1305274at2759"/>
<dbReference type="PANTHER" id="PTHR35218">
    <property type="entry name" value="RNASE H DOMAIN-CONTAINING PROTEIN"/>
    <property type="match status" value="1"/>
</dbReference>
<evidence type="ECO:0008006" key="2">
    <source>
        <dbReference type="Google" id="ProtNLM"/>
    </source>
</evidence>
<dbReference type="PaxDb" id="4097-A0A1S3YAJ1"/>
<proteinExistence type="predicted"/>
<sequence length="165" mass="18712">MDNHMFLLNPFGFSDMIEIPTNGQSGGMVILWNHDLVNIHSFVRRSREISATIEEKGLLLRHNFREENAIADSLAKEAKKQENKQYLPGRTKLFVAPPFFVDQMLTKDMREECKSLKQLPISVCTMLRTLGNQNIASDINFLHVGPSCPNVITSDTMLCDMLNDA</sequence>